<dbReference type="SMART" id="SM00343">
    <property type="entry name" value="ZnF_C2HC"/>
    <property type="match status" value="1"/>
</dbReference>
<feature type="compositionally biased region" description="Polar residues" evidence="2">
    <location>
        <begin position="290"/>
        <end position="307"/>
    </location>
</feature>
<feature type="compositionally biased region" description="Gly residues" evidence="2">
    <location>
        <begin position="242"/>
        <end position="253"/>
    </location>
</feature>
<dbReference type="InterPro" id="IPR001878">
    <property type="entry name" value="Znf_CCHC"/>
</dbReference>
<dbReference type="InterPro" id="IPR036875">
    <property type="entry name" value="Znf_CCHC_sf"/>
</dbReference>
<proteinExistence type="predicted"/>
<dbReference type="InParanoid" id="A0A074YLR3"/>
<reference evidence="4 5" key="1">
    <citation type="journal article" date="2014" name="BMC Genomics">
        <title>Genome sequencing of four Aureobasidium pullulans varieties: biotechnological potential, stress tolerance, and description of new species.</title>
        <authorList>
            <person name="Gostin Ar C."/>
            <person name="Ohm R.A."/>
            <person name="Kogej T."/>
            <person name="Sonjak S."/>
            <person name="Turk M."/>
            <person name="Zajc J."/>
            <person name="Zalar P."/>
            <person name="Grube M."/>
            <person name="Sun H."/>
            <person name="Han J."/>
            <person name="Sharma A."/>
            <person name="Chiniquy J."/>
            <person name="Ngan C.Y."/>
            <person name="Lipzen A."/>
            <person name="Barry K."/>
            <person name="Grigoriev I.V."/>
            <person name="Gunde-Cimerman N."/>
        </authorList>
    </citation>
    <scope>NUCLEOTIDE SEQUENCE [LARGE SCALE GENOMIC DNA]</scope>
    <source>
        <strain evidence="4 5">EXF-2481</strain>
    </source>
</reference>
<name>A0A074YLR3_AURSE</name>
<feature type="compositionally biased region" description="Acidic residues" evidence="2">
    <location>
        <begin position="31"/>
        <end position="40"/>
    </location>
</feature>
<feature type="region of interest" description="Disordered" evidence="2">
    <location>
        <begin position="196"/>
        <end position="258"/>
    </location>
</feature>
<feature type="region of interest" description="Disordered" evidence="2">
    <location>
        <begin position="31"/>
        <end position="53"/>
    </location>
</feature>
<dbReference type="STRING" id="1043005.A0A074YLR3"/>
<keyword evidence="5" id="KW-1185">Reference proteome</keyword>
<evidence type="ECO:0000313" key="5">
    <source>
        <dbReference type="Proteomes" id="UP000030641"/>
    </source>
</evidence>
<dbReference type="Proteomes" id="UP000030641">
    <property type="component" value="Unassembled WGS sequence"/>
</dbReference>
<dbReference type="GeneID" id="25365474"/>
<protein>
    <recommendedName>
        <fullName evidence="3">CCHC-type domain-containing protein</fullName>
    </recommendedName>
</protein>
<evidence type="ECO:0000259" key="3">
    <source>
        <dbReference type="PROSITE" id="PS50158"/>
    </source>
</evidence>
<evidence type="ECO:0000313" key="4">
    <source>
        <dbReference type="EMBL" id="KEQ98748.1"/>
    </source>
</evidence>
<keyword evidence="1" id="KW-0479">Metal-binding</keyword>
<dbReference type="GO" id="GO:0008270">
    <property type="term" value="F:zinc ion binding"/>
    <property type="evidence" value="ECO:0007669"/>
    <property type="project" value="UniProtKB-KW"/>
</dbReference>
<organism evidence="4 5">
    <name type="scientific">Aureobasidium subglaciale (strain EXF-2481)</name>
    <name type="common">Aureobasidium pullulans var. subglaciale</name>
    <dbReference type="NCBI Taxonomy" id="1043005"/>
    <lineage>
        <taxon>Eukaryota</taxon>
        <taxon>Fungi</taxon>
        <taxon>Dikarya</taxon>
        <taxon>Ascomycota</taxon>
        <taxon>Pezizomycotina</taxon>
        <taxon>Dothideomycetes</taxon>
        <taxon>Dothideomycetidae</taxon>
        <taxon>Dothideales</taxon>
        <taxon>Saccotheciaceae</taxon>
        <taxon>Aureobasidium</taxon>
    </lineage>
</organism>
<dbReference type="SUPFAM" id="SSF57756">
    <property type="entry name" value="Retrovirus zinc finger-like domains"/>
    <property type="match status" value="1"/>
</dbReference>
<evidence type="ECO:0000256" key="2">
    <source>
        <dbReference type="SAM" id="MobiDB-lite"/>
    </source>
</evidence>
<dbReference type="HOGENOM" id="CLU_882733_0_0_1"/>
<feature type="compositionally biased region" description="Polar residues" evidence="2">
    <location>
        <begin position="143"/>
        <end position="158"/>
    </location>
</feature>
<evidence type="ECO:0000256" key="1">
    <source>
        <dbReference type="PROSITE-ProRule" id="PRU00047"/>
    </source>
</evidence>
<keyword evidence="1" id="KW-0862">Zinc</keyword>
<keyword evidence="1" id="KW-0863">Zinc-finger</keyword>
<gene>
    <name evidence="4" type="ORF">AUEXF2481DRAFT_36063</name>
</gene>
<feature type="compositionally biased region" description="Low complexity" evidence="2">
    <location>
        <begin position="271"/>
        <end position="282"/>
    </location>
</feature>
<feature type="region of interest" description="Disordered" evidence="2">
    <location>
        <begin position="95"/>
        <end position="175"/>
    </location>
</feature>
<dbReference type="Gene3D" id="4.10.60.10">
    <property type="entry name" value="Zinc finger, CCHC-type"/>
    <property type="match status" value="1"/>
</dbReference>
<sequence>MTSLRLLQVAKDDPVFAQYSKLKFGLFEADLDENDEVDESDDRKAKRSCATTEEPVGYKDQLLQQLLAANQGLRETLATRPSPLHISQNPQIPAAASPMATIPSPPYLPQNPHIPAAAPFMATRPSPLHIPQNPPVPAAAPPTQYSPNMSLDSPYNQNGGSSSSSGSSGGGGGGGPPKQIVCTYCNKRGHIAPDCRYNPDSNNYQGNNNNNNNSNNNGYQNTAYAQRDYGTRGGRVDRGGRGGRGYRGGGRGGMQKRYNTAWNGYNQAQYKNIQGGNNNPGGKKQKANQRRNNSQGGKKNPEGNNQGTKEDNEIL</sequence>
<feature type="domain" description="CCHC-type" evidence="3">
    <location>
        <begin position="182"/>
        <end position="196"/>
    </location>
</feature>
<dbReference type="PROSITE" id="PS50158">
    <property type="entry name" value="ZF_CCHC"/>
    <property type="match status" value="1"/>
</dbReference>
<feature type="compositionally biased region" description="Low complexity" evidence="2">
    <location>
        <begin position="201"/>
        <end position="221"/>
    </location>
</feature>
<dbReference type="GO" id="GO:0003676">
    <property type="term" value="F:nucleic acid binding"/>
    <property type="evidence" value="ECO:0007669"/>
    <property type="project" value="InterPro"/>
</dbReference>
<dbReference type="RefSeq" id="XP_013347420.1">
    <property type="nucleotide sequence ID" value="XM_013491966.1"/>
</dbReference>
<feature type="region of interest" description="Disordered" evidence="2">
    <location>
        <begin position="270"/>
        <end position="315"/>
    </location>
</feature>
<dbReference type="AlphaFoldDB" id="A0A074YLR3"/>
<dbReference type="OrthoDB" id="10596434at2759"/>
<dbReference type="EMBL" id="KL584751">
    <property type="protein sequence ID" value="KEQ98748.1"/>
    <property type="molecule type" value="Genomic_DNA"/>
</dbReference>
<accession>A0A074YLR3</accession>